<evidence type="ECO:0000256" key="1">
    <source>
        <dbReference type="ARBA" id="ARBA00004883"/>
    </source>
</evidence>
<dbReference type="HAMAP" id="MF_00956">
    <property type="entry name" value="GDP_fucose_synth"/>
    <property type="match status" value="1"/>
</dbReference>
<feature type="binding site" evidence="9">
    <location>
        <position position="151"/>
    </location>
    <ligand>
        <name>NADP(+)</name>
        <dbReference type="ChEBI" id="CHEBI:58349"/>
    </ligand>
</feature>
<evidence type="ECO:0000256" key="8">
    <source>
        <dbReference type="ARBA" id="ARBA00051935"/>
    </source>
</evidence>
<dbReference type="Proteomes" id="UP000247811">
    <property type="component" value="Unassembled WGS sequence"/>
</dbReference>
<dbReference type="PANTHER" id="PTHR43238:SF1">
    <property type="entry name" value="GDP-L-FUCOSE SYNTHASE"/>
    <property type="match status" value="1"/>
</dbReference>
<dbReference type="GO" id="GO:0070401">
    <property type="term" value="F:NADP+ binding"/>
    <property type="evidence" value="ECO:0007669"/>
    <property type="project" value="UniProtKB-UniRule"/>
</dbReference>
<evidence type="ECO:0000313" key="12">
    <source>
        <dbReference type="Proteomes" id="UP000247811"/>
    </source>
</evidence>
<name>A0A318GV08_9BURK</name>
<dbReference type="Pfam" id="PF01370">
    <property type="entry name" value="Epimerase"/>
    <property type="match status" value="1"/>
</dbReference>
<feature type="binding site" evidence="9">
    <location>
        <begin position="174"/>
        <end position="177"/>
    </location>
    <ligand>
        <name>NADP(+)</name>
        <dbReference type="ChEBI" id="CHEBI:58349"/>
    </ligand>
</feature>
<feature type="binding site" evidence="9">
    <location>
        <begin position="21"/>
        <end position="27"/>
    </location>
    <ligand>
        <name>NADP(+)</name>
        <dbReference type="ChEBI" id="CHEBI:58349"/>
    </ligand>
</feature>
<keyword evidence="4 9" id="KW-0521">NADP</keyword>
<feature type="site" description="Important for catalytic activity" evidence="9">
    <location>
        <position position="118"/>
    </location>
</feature>
<feature type="binding site" evidence="9">
    <location>
        <position position="220"/>
    </location>
    <ligand>
        <name>substrate</name>
    </ligand>
</feature>
<evidence type="ECO:0000259" key="10">
    <source>
        <dbReference type="Pfam" id="PF01370"/>
    </source>
</evidence>
<keyword evidence="5 9" id="KW-0560">Oxidoreductase</keyword>
<feature type="site" description="Important for catalytic activity" evidence="9">
    <location>
        <position position="120"/>
    </location>
</feature>
<comment type="caution">
    <text evidence="11">The sequence shown here is derived from an EMBL/GenBank/DDBJ whole genome shotgun (WGS) entry which is preliminary data.</text>
</comment>
<feature type="binding site" evidence="9">
    <location>
        <position position="213"/>
    </location>
    <ligand>
        <name>substrate</name>
    </ligand>
</feature>
<reference evidence="11 12" key="1">
    <citation type="submission" date="2018-05" db="EMBL/GenBank/DDBJ databases">
        <title>Genomic Encyclopedia of Type Strains, Phase IV (KMG-IV): sequencing the most valuable type-strain genomes for metagenomic binning, comparative biology and taxonomic classification.</title>
        <authorList>
            <person name="Goeker M."/>
        </authorList>
    </citation>
    <scope>NUCLEOTIDE SEQUENCE [LARGE SCALE GENOMIC DNA]</scope>
    <source>
        <strain evidence="11 12">DSM 566</strain>
    </source>
</reference>
<dbReference type="GO" id="GO:0016853">
    <property type="term" value="F:isomerase activity"/>
    <property type="evidence" value="ECO:0007669"/>
    <property type="project" value="UniProtKB-KW"/>
</dbReference>
<dbReference type="SUPFAM" id="SSF51735">
    <property type="entry name" value="NAD(P)-binding Rossmann-fold domains"/>
    <property type="match status" value="1"/>
</dbReference>
<evidence type="ECO:0000256" key="9">
    <source>
        <dbReference type="HAMAP-Rule" id="MF_00956"/>
    </source>
</evidence>
<evidence type="ECO:0000256" key="4">
    <source>
        <dbReference type="ARBA" id="ARBA00022857"/>
    </source>
</evidence>
<evidence type="ECO:0000313" key="11">
    <source>
        <dbReference type="EMBL" id="PXW93251.1"/>
    </source>
</evidence>
<evidence type="ECO:0000256" key="2">
    <source>
        <dbReference type="ARBA" id="ARBA00005959"/>
    </source>
</evidence>
<feature type="binding site" evidence="9">
    <location>
        <position position="190"/>
    </location>
    <ligand>
        <name>NADP(+)</name>
        <dbReference type="ChEBI" id="CHEBI:58349"/>
    </ligand>
</feature>
<feature type="binding site" evidence="9">
    <location>
        <position position="198"/>
    </location>
    <ligand>
        <name>substrate</name>
    </ligand>
</feature>
<dbReference type="RefSeq" id="WP_110402149.1">
    <property type="nucleotide sequence ID" value="NZ_QJJS01000021.1"/>
</dbReference>
<dbReference type="PANTHER" id="PTHR43238">
    <property type="entry name" value="GDP-L-FUCOSE SYNTHASE"/>
    <property type="match status" value="1"/>
</dbReference>
<feature type="binding site" evidence="9">
    <location>
        <begin position="116"/>
        <end position="119"/>
    </location>
    <ligand>
        <name>NADP(+)</name>
        <dbReference type="ChEBI" id="CHEBI:58349"/>
    </ligand>
</feature>
<dbReference type="AlphaFoldDB" id="A0A318GV08"/>
<dbReference type="InterPro" id="IPR028614">
    <property type="entry name" value="GDP_fucose/colitose_synth"/>
</dbReference>
<dbReference type="Gene3D" id="3.90.25.10">
    <property type="entry name" value="UDP-galactose 4-epimerase, domain 1"/>
    <property type="match status" value="1"/>
</dbReference>
<dbReference type="CDD" id="cd05239">
    <property type="entry name" value="GDP_FS_SDR_e"/>
    <property type="match status" value="1"/>
</dbReference>
<evidence type="ECO:0000256" key="5">
    <source>
        <dbReference type="ARBA" id="ARBA00023002"/>
    </source>
</evidence>
<dbReference type="FunFam" id="3.40.50.720:FF:000101">
    <property type="entry name" value="GDP-L-fucose synthase"/>
    <property type="match status" value="1"/>
</dbReference>
<keyword evidence="12" id="KW-1185">Reference proteome</keyword>
<comment type="function">
    <text evidence="9">Catalyzes the two-step NADP-dependent conversion of GDP-4-dehydro-6-deoxy-D-mannose to GDP-fucose, involving an epimerase and a reductase reaction.</text>
</comment>
<organism evidence="11 12">
    <name type="scientific">Sphaerotilus hippei</name>
    <dbReference type="NCBI Taxonomy" id="744406"/>
    <lineage>
        <taxon>Bacteria</taxon>
        <taxon>Pseudomonadati</taxon>
        <taxon>Pseudomonadota</taxon>
        <taxon>Betaproteobacteria</taxon>
        <taxon>Burkholderiales</taxon>
        <taxon>Sphaerotilaceae</taxon>
        <taxon>Sphaerotilus</taxon>
    </lineage>
</organism>
<dbReference type="InterPro" id="IPR001509">
    <property type="entry name" value="Epimerase_deHydtase"/>
</dbReference>
<feature type="active site" description="Proton donor/acceptor" evidence="9">
    <location>
        <position position="147"/>
    </location>
</feature>
<feature type="domain" description="NAD-dependent epimerase/dehydratase" evidence="10">
    <location>
        <begin position="17"/>
        <end position="248"/>
    </location>
</feature>
<dbReference type="GO" id="GO:0042351">
    <property type="term" value="P:'de novo' GDP-L-fucose biosynthetic process"/>
    <property type="evidence" value="ECO:0007669"/>
    <property type="project" value="UniProtKB-UniRule"/>
</dbReference>
<dbReference type="OrthoDB" id="9811425at2"/>
<keyword evidence="7 9" id="KW-0511">Multifunctional enzyme</keyword>
<comment type="similarity">
    <text evidence="2 9">Belongs to the NAD(P)-dependent epimerase/dehydratase family. Fucose synthase subfamily.</text>
</comment>
<gene>
    <name evidence="9" type="primary">fcl</name>
    <name evidence="11" type="ORF">C7444_12115</name>
</gene>
<dbReference type="UniPathway" id="UPA00128">
    <property type="reaction ID" value="UER00191"/>
</dbReference>
<comment type="catalytic activity">
    <reaction evidence="8 9">
        <text>GDP-beta-L-fucose + NADP(+) = GDP-4-dehydro-alpha-D-rhamnose + NADPH + H(+)</text>
        <dbReference type="Rhea" id="RHEA:18885"/>
        <dbReference type="ChEBI" id="CHEBI:15378"/>
        <dbReference type="ChEBI" id="CHEBI:57273"/>
        <dbReference type="ChEBI" id="CHEBI:57783"/>
        <dbReference type="ChEBI" id="CHEBI:57964"/>
        <dbReference type="ChEBI" id="CHEBI:58349"/>
        <dbReference type="EC" id="1.1.1.271"/>
    </reaction>
</comment>
<dbReference type="EC" id="1.1.1.271" evidence="3 9"/>
<proteinExistence type="inferred from homology"/>
<feature type="binding site" evidence="9">
    <location>
        <position position="280"/>
    </location>
    <ligand>
        <name>substrate</name>
    </ligand>
</feature>
<evidence type="ECO:0000256" key="7">
    <source>
        <dbReference type="ARBA" id="ARBA00023268"/>
    </source>
</evidence>
<dbReference type="InterPro" id="IPR036291">
    <property type="entry name" value="NAD(P)-bd_dom_sf"/>
</dbReference>
<dbReference type="EMBL" id="QJJS01000021">
    <property type="protein sequence ID" value="PXW93251.1"/>
    <property type="molecule type" value="Genomic_DNA"/>
</dbReference>
<keyword evidence="6 9" id="KW-0413">Isomerase</keyword>
<dbReference type="GO" id="GO:0050577">
    <property type="term" value="F:GDP-L-fucose synthase activity"/>
    <property type="evidence" value="ECO:0007669"/>
    <property type="project" value="UniProtKB-UniRule"/>
</dbReference>
<dbReference type="Gene3D" id="3.40.50.720">
    <property type="entry name" value="NAD(P)-binding Rossmann-like Domain"/>
    <property type="match status" value="1"/>
</dbReference>
<accession>A0A318GV08</accession>
<sequence length="319" mass="35102">MPHAAVTGSTLEPTAKIYVTGHRGMVGSAIVRRLQAAGYQNILTRTHAELDLLDQRAVHAFLAAEQPDYIFIAAAKVGGIQANNVYRADFLYQNLLIEANLIHGAHLAGVQRLMFLGSSCIYPRDCAQPIQEDYLLTGPLEQTNEPYAIAKIAGIKLAESYNRQYGRQYVSAMPTNLYGPNDNYDLANSHVLPALLRKAHDAKRRGDAEYVVWGTGTPKREFLYVDDLADACVHLMETGYDGPLVNVGTGTDVTIRELAETVMEIVGFEGRIVFDATKPDGTPRKLLDVSRLAGLGWTARTSLREGIRRAYEATPFYSA</sequence>
<protein>
    <recommendedName>
        <fullName evidence="3 9">GDP-L-fucose synthase</fullName>
        <ecNumber evidence="3 9">1.1.1.271</ecNumber>
    </recommendedName>
    <alternativeName>
        <fullName evidence="9">GDP-4-keto-6-deoxy-D-mannose-3,5-epimerase-4-reductase</fullName>
    </alternativeName>
</protein>
<evidence type="ECO:0000256" key="3">
    <source>
        <dbReference type="ARBA" id="ARBA00012371"/>
    </source>
</evidence>
<comment type="pathway">
    <text evidence="1 9">Nucleotide-sugar biosynthesis; GDP-L-fucose biosynthesis via de novo pathway; GDP-L-fucose from GDP-alpha-D-mannose: step 2/2.</text>
</comment>
<evidence type="ECO:0000256" key="6">
    <source>
        <dbReference type="ARBA" id="ARBA00023235"/>
    </source>
</evidence>